<evidence type="ECO:0000256" key="7">
    <source>
        <dbReference type="ARBA" id="ARBA00023136"/>
    </source>
</evidence>
<evidence type="ECO:0000256" key="5">
    <source>
        <dbReference type="ARBA" id="ARBA00022970"/>
    </source>
</evidence>
<evidence type="ECO:0000313" key="10">
    <source>
        <dbReference type="EMBL" id="WCE45542.1"/>
    </source>
</evidence>
<feature type="domain" description="Amino acid permease/ SLC12A" evidence="9">
    <location>
        <begin position="22"/>
        <end position="472"/>
    </location>
</feature>
<feature type="transmembrane region" description="Helical" evidence="8">
    <location>
        <begin position="165"/>
        <end position="184"/>
    </location>
</feature>
<evidence type="ECO:0000259" key="9">
    <source>
        <dbReference type="Pfam" id="PF00324"/>
    </source>
</evidence>
<dbReference type="PROSITE" id="PS00218">
    <property type="entry name" value="AMINO_ACID_PERMEASE_1"/>
    <property type="match status" value="1"/>
</dbReference>
<keyword evidence="3" id="KW-0813">Transport</keyword>
<feature type="transmembrane region" description="Helical" evidence="8">
    <location>
        <begin position="245"/>
        <end position="266"/>
    </location>
</feature>
<evidence type="ECO:0000256" key="1">
    <source>
        <dbReference type="ARBA" id="ARBA00004141"/>
    </source>
</evidence>
<accession>A0AB38XME5</accession>
<dbReference type="GO" id="GO:0015171">
    <property type="term" value="F:amino acid transmembrane transporter activity"/>
    <property type="evidence" value="ECO:0007669"/>
    <property type="project" value="TreeGrafter"/>
</dbReference>
<keyword evidence="5" id="KW-0029">Amino-acid transport</keyword>
<feature type="transmembrane region" description="Helical" evidence="8">
    <location>
        <begin position="104"/>
        <end position="126"/>
    </location>
</feature>
<dbReference type="PIRSF" id="PIRSF006060">
    <property type="entry name" value="AA_transporter"/>
    <property type="match status" value="1"/>
</dbReference>
<feature type="transmembrane region" description="Helical" evidence="8">
    <location>
        <begin position="415"/>
        <end position="434"/>
    </location>
</feature>
<dbReference type="RefSeq" id="WP_004807525.1">
    <property type="nucleotide sequence ID" value="NZ_CP116394.1"/>
</dbReference>
<keyword evidence="4 8" id="KW-0812">Transmembrane</keyword>
<evidence type="ECO:0000256" key="3">
    <source>
        <dbReference type="ARBA" id="ARBA00022448"/>
    </source>
</evidence>
<comment type="similarity">
    <text evidence="2">Belongs to the amino acid-polyamine-organocation (APC) superfamily. Amino acid transporter (AAT) (TC 2.A.3.1) family.</text>
</comment>
<dbReference type="InterPro" id="IPR004841">
    <property type="entry name" value="AA-permease/SLC12A_dom"/>
</dbReference>
<feature type="transmembrane region" description="Helical" evidence="8">
    <location>
        <begin position="446"/>
        <end position="465"/>
    </location>
</feature>
<feature type="transmembrane region" description="Helical" evidence="8">
    <location>
        <begin position="23"/>
        <end position="44"/>
    </location>
</feature>
<dbReference type="InterPro" id="IPR050524">
    <property type="entry name" value="APC_YAT"/>
</dbReference>
<name>A0AB38XME5_9ACTO</name>
<feature type="transmembrane region" description="Helical" evidence="8">
    <location>
        <begin position="204"/>
        <end position="224"/>
    </location>
</feature>
<feature type="transmembrane region" description="Helical" evidence="8">
    <location>
        <begin position="371"/>
        <end position="394"/>
    </location>
</feature>
<keyword evidence="7 8" id="KW-0472">Membrane</keyword>
<gene>
    <name evidence="10" type="ORF">PIG85_07745</name>
</gene>
<organism evidence="10 11">
    <name type="scientific">Winkia neuii subsp. anitrata</name>
    <dbReference type="NCBI Taxonomy" id="29318"/>
    <lineage>
        <taxon>Bacteria</taxon>
        <taxon>Bacillati</taxon>
        <taxon>Actinomycetota</taxon>
        <taxon>Actinomycetes</taxon>
        <taxon>Actinomycetales</taxon>
        <taxon>Actinomycetaceae</taxon>
        <taxon>Winkia</taxon>
    </lineage>
</organism>
<evidence type="ECO:0000256" key="4">
    <source>
        <dbReference type="ARBA" id="ARBA00022692"/>
    </source>
</evidence>
<evidence type="ECO:0000256" key="6">
    <source>
        <dbReference type="ARBA" id="ARBA00022989"/>
    </source>
</evidence>
<feature type="transmembrane region" description="Helical" evidence="8">
    <location>
        <begin position="344"/>
        <end position="365"/>
    </location>
</feature>
<evidence type="ECO:0000256" key="2">
    <source>
        <dbReference type="ARBA" id="ARBA00008583"/>
    </source>
</evidence>
<dbReference type="KEGG" id="wne:PIG85_07745"/>
<dbReference type="FunFam" id="1.20.1740.10:FF:000001">
    <property type="entry name" value="Amino acid permease"/>
    <property type="match status" value="1"/>
</dbReference>
<dbReference type="InterPro" id="IPR004840">
    <property type="entry name" value="Amino_acid_permease_CS"/>
</dbReference>
<feature type="transmembrane region" description="Helical" evidence="8">
    <location>
        <begin position="132"/>
        <end position="153"/>
    </location>
</feature>
<comment type="subcellular location">
    <subcellularLocation>
        <location evidence="1">Membrane</location>
        <topology evidence="1">Multi-pass membrane protein</topology>
    </subcellularLocation>
</comment>
<dbReference type="Pfam" id="PF00324">
    <property type="entry name" value="AA_permease"/>
    <property type="match status" value="1"/>
</dbReference>
<proteinExistence type="inferred from homology"/>
<dbReference type="Proteomes" id="UP001211044">
    <property type="component" value="Chromosome"/>
</dbReference>
<feature type="transmembrane region" description="Helical" evidence="8">
    <location>
        <begin position="50"/>
        <end position="67"/>
    </location>
</feature>
<evidence type="ECO:0000313" key="11">
    <source>
        <dbReference type="Proteomes" id="UP001211044"/>
    </source>
</evidence>
<sequence>MADIEAAASGSTDLQRSLRARHLNMIAIGGAIGTGLFVASGATISDAGPGGALLAYALIGIMVYLLMQSLGEMATYIPTTGSFEDYGTRFISPSFGFAIGWNYWYNWAITVAAELVAAALVMKYWAPNVPSWIWSAIFLALLVVLNSVSARAYGEGEFWFATIKVVTVCVFLVLGLGMILGIMGSPSPGFKNWTVGDAPFVNGGMGVLSVFMIAGFSFQGTELVGVAAGEAENPSETIPRAIRSIFWRILLFYIGAIAVIGFLIPYTNPDLLNADVDNLSVSPFTLVFHNAGIAAAAAVMNAVILTSVLSAGNSGLYASTRMLYALAKSGKAPRVFASTSSHGVPVPALIATTMVGAACFLTSLIGDGGAYTWLVNASGLAGFITWVAVAWSHLRFRKAFLAQGHSLDELPYKSSFFPLGPIIALIMCIVVILGQNYEALLGRGDFTTLLTSYIGLPIFLAIWAIHKLVTRAPAVSPKEADLSRPER</sequence>
<reference evidence="10" key="1">
    <citation type="submission" date="2023-01" db="EMBL/GenBank/DDBJ databases">
        <title>Comparative Genomic Analysis of the Clinically-Derived Winkia Strain NY0527 Provides Evidence into the Taxonomic Reassignment of Winkia neuii and Characterizes Their Virulence Traits.</title>
        <authorList>
            <person name="Cai X."/>
            <person name="Peng Y."/>
            <person name="Li M."/>
            <person name="Qiu Y."/>
            <person name="Wang Y."/>
            <person name="Xu L."/>
            <person name="Hou Q."/>
        </authorList>
    </citation>
    <scope>NUCLEOTIDE SEQUENCE</scope>
    <source>
        <strain evidence="10">NY0527</strain>
    </source>
</reference>
<keyword evidence="6 8" id="KW-1133">Transmembrane helix</keyword>
<dbReference type="PANTHER" id="PTHR43341:SF1">
    <property type="entry name" value="GENERAL AMINO-ACID PERMEASE GAP1"/>
    <property type="match status" value="1"/>
</dbReference>
<dbReference type="AlphaFoldDB" id="A0AB38XME5"/>
<protein>
    <submittedName>
        <fullName evidence="10">Amino acid permease</fullName>
    </submittedName>
</protein>
<dbReference type="EMBL" id="CP116394">
    <property type="protein sequence ID" value="WCE45542.1"/>
    <property type="molecule type" value="Genomic_DNA"/>
</dbReference>
<evidence type="ECO:0000256" key="8">
    <source>
        <dbReference type="SAM" id="Phobius"/>
    </source>
</evidence>
<dbReference type="PANTHER" id="PTHR43341">
    <property type="entry name" value="AMINO ACID PERMEASE"/>
    <property type="match status" value="1"/>
</dbReference>
<dbReference type="Gene3D" id="1.20.1740.10">
    <property type="entry name" value="Amino acid/polyamine transporter I"/>
    <property type="match status" value="1"/>
</dbReference>
<dbReference type="GO" id="GO:0016020">
    <property type="term" value="C:membrane"/>
    <property type="evidence" value="ECO:0007669"/>
    <property type="project" value="UniProtKB-SubCell"/>
</dbReference>
<feature type="transmembrane region" description="Helical" evidence="8">
    <location>
        <begin position="286"/>
        <end position="312"/>
    </location>
</feature>